<dbReference type="GO" id="GO:0005737">
    <property type="term" value="C:cytoplasm"/>
    <property type="evidence" value="ECO:0007669"/>
    <property type="project" value="TreeGrafter"/>
</dbReference>
<dbReference type="PANTHER" id="PTHR10783:SF46">
    <property type="entry name" value="PROTEIN ERD1 HOMOLOG 2"/>
    <property type="match status" value="1"/>
</dbReference>
<dbReference type="PANTHER" id="PTHR10783">
    <property type="entry name" value="XENOTROPIC AND POLYTROPIC RETROVIRUS RECEPTOR 1-RELATED"/>
    <property type="match status" value="1"/>
</dbReference>
<dbReference type="eggNOG" id="KOG1162">
    <property type="taxonomic scope" value="Eukaryota"/>
</dbReference>
<keyword evidence="3 5" id="KW-1133">Transmembrane helix</keyword>
<dbReference type="Pfam" id="PF03124">
    <property type="entry name" value="EXS"/>
    <property type="match status" value="1"/>
</dbReference>
<organism evidence="8">
    <name type="scientific">Schizophyllum commune (strain H4-8 / FGSC 9210)</name>
    <name type="common">Split gill fungus</name>
    <dbReference type="NCBI Taxonomy" id="578458"/>
    <lineage>
        <taxon>Eukaryota</taxon>
        <taxon>Fungi</taxon>
        <taxon>Dikarya</taxon>
        <taxon>Basidiomycota</taxon>
        <taxon>Agaricomycotina</taxon>
        <taxon>Agaricomycetes</taxon>
        <taxon>Agaricomycetidae</taxon>
        <taxon>Agaricales</taxon>
        <taxon>Schizophyllaceae</taxon>
        <taxon>Schizophyllum</taxon>
    </lineage>
</organism>
<dbReference type="PROSITE" id="PS51380">
    <property type="entry name" value="EXS"/>
    <property type="match status" value="1"/>
</dbReference>
<dbReference type="Proteomes" id="UP000007431">
    <property type="component" value="Unassembled WGS sequence"/>
</dbReference>
<dbReference type="InParanoid" id="D8Q8S3"/>
<comment type="subcellular location">
    <subcellularLocation>
        <location evidence="1">Membrane</location>
        <topology evidence="1">Multi-pass membrane protein</topology>
    </subcellularLocation>
</comment>
<evidence type="ECO:0000313" key="8">
    <source>
        <dbReference type="Proteomes" id="UP000007431"/>
    </source>
</evidence>
<evidence type="ECO:0000256" key="2">
    <source>
        <dbReference type="ARBA" id="ARBA00022692"/>
    </source>
</evidence>
<evidence type="ECO:0000313" key="7">
    <source>
        <dbReference type="EMBL" id="EFI95529.1"/>
    </source>
</evidence>
<feature type="domain" description="EXS" evidence="6">
    <location>
        <begin position="187"/>
        <end position="471"/>
    </location>
</feature>
<keyword evidence="8" id="KW-1185">Reference proteome</keyword>
<sequence>MDVDIDGWTLVLPLPFRALLLIGVGILAWATNLHGLYYFRIDAATALDLRPHSAASPLPATHDHPPPPQALYAPIYRLFVSYATWCFACWFVFYALSRGDPVRVDVYGWIPAFCTLGVLLVLFAPVEIFEKTQRARFVRCYHNAPRIHFADVILADILTSFAKVFVDIYFCLCQLLASGGSLLFVPSQTGWTRWIAPTIMSIPYLIRFRQCLVEYSGDTSNPRPLYNALKYFSSFPVLFLSAAQPLIGAAKQGKEVGHETWHGEHLLFRLWVLAALVNSLYSYWWDVSNDWGFALLKPTPPDPTTRLPRRLVLPHLHSGVPLIDDAGRSLSPEAVRNYGHTRTFSAGHRRTNSLSASPGGWLVSRLRPTLLFPRPKLTYGTLLIVNLILRLSWSAKLSPHLHRALDGGTHTRFGDAVHMGVWVLELAEIVRRWLWVFVRVEWELIRKGETPSGGSEPQEISATKRRQLSVAVRLCPTIYKRVDEGTQILAKAS</sequence>
<feature type="transmembrane region" description="Helical" evidence="5">
    <location>
        <begin position="75"/>
        <end position="96"/>
    </location>
</feature>
<dbReference type="AlphaFoldDB" id="D8Q8S3"/>
<proteinExistence type="predicted"/>
<feature type="transmembrane region" description="Helical" evidence="5">
    <location>
        <begin position="18"/>
        <end position="39"/>
    </location>
</feature>
<dbReference type="HOGENOM" id="CLU_024081_2_1_1"/>
<dbReference type="GO" id="GO:0016020">
    <property type="term" value="C:membrane"/>
    <property type="evidence" value="ECO:0007669"/>
    <property type="project" value="UniProtKB-SubCell"/>
</dbReference>
<keyword evidence="4 5" id="KW-0472">Membrane</keyword>
<evidence type="ECO:0000256" key="5">
    <source>
        <dbReference type="SAM" id="Phobius"/>
    </source>
</evidence>
<dbReference type="STRING" id="578458.D8Q8S3"/>
<evidence type="ECO:0000256" key="1">
    <source>
        <dbReference type="ARBA" id="ARBA00004141"/>
    </source>
</evidence>
<dbReference type="InterPro" id="IPR004342">
    <property type="entry name" value="EXS_C"/>
</dbReference>
<evidence type="ECO:0000256" key="3">
    <source>
        <dbReference type="ARBA" id="ARBA00022989"/>
    </source>
</evidence>
<gene>
    <name evidence="7" type="ORF">SCHCODRAFT_16356</name>
</gene>
<dbReference type="EMBL" id="GL377308">
    <property type="protein sequence ID" value="EFI95529.1"/>
    <property type="molecule type" value="Genomic_DNA"/>
</dbReference>
<dbReference type="OMA" id="FRRWIWI"/>
<evidence type="ECO:0000259" key="6">
    <source>
        <dbReference type="PROSITE" id="PS51380"/>
    </source>
</evidence>
<name>D8Q8S3_SCHCM</name>
<reference evidence="7 8" key="1">
    <citation type="journal article" date="2010" name="Nat. Biotechnol.">
        <title>Genome sequence of the model mushroom Schizophyllum commune.</title>
        <authorList>
            <person name="Ohm R.A."/>
            <person name="de Jong J.F."/>
            <person name="Lugones L.G."/>
            <person name="Aerts A."/>
            <person name="Kothe E."/>
            <person name="Stajich J.E."/>
            <person name="de Vries R.P."/>
            <person name="Record E."/>
            <person name="Levasseur A."/>
            <person name="Baker S.E."/>
            <person name="Bartholomew K.A."/>
            <person name="Coutinho P.M."/>
            <person name="Erdmann S."/>
            <person name="Fowler T.J."/>
            <person name="Gathman A.C."/>
            <person name="Lombard V."/>
            <person name="Henrissat B."/>
            <person name="Knabe N."/>
            <person name="Kuees U."/>
            <person name="Lilly W.W."/>
            <person name="Lindquist E."/>
            <person name="Lucas S."/>
            <person name="Magnuson J.K."/>
            <person name="Piumi F."/>
            <person name="Raudaskoski M."/>
            <person name="Salamov A."/>
            <person name="Schmutz J."/>
            <person name="Schwarze F.W.M.R."/>
            <person name="vanKuyk P.A."/>
            <person name="Horton J.S."/>
            <person name="Grigoriev I.V."/>
            <person name="Woesten H.A.B."/>
        </authorList>
    </citation>
    <scope>NUCLEOTIDE SEQUENCE [LARGE SCALE GENOMIC DNA]</scope>
    <source>
        <strain evidence="8">H4-8 / FGSC 9210</strain>
    </source>
</reference>
<accession>D8Q8S3</accession>
<evidence type="ECO:0000256" key="4">
    <source>
        <dbReference type="ARBA" id="ARBA00023136"/>
    </source>
</evidence>
<protein>
    <recommendedName>
        <fullName evidence="6">EXS domain-containing protein</fullName>
    </recommendedName>
</protein>
<feature type="transmembrane region" description="Helical" evidence="5">
    <location>
        <begin position="108"/>
        <end position="129"/>
    </location>
</feature>
<dbReference type="FunCoup" id="D8Q8S3">
    <property type="interactions" value="259"/>
</dbReference>
<keyword evidence="2 5" id="KW-0812">Transmembrane</keyword>
<dbReference type="VEuPathDB" id="FungiDB:SCHCODRAFT_01214615"/>